<dbReference type="Pfam" id="PF09954">
    <property type="entry name" value="DUF2188"/>
    <property type="match status" value="1"/>
</dbReference>
<dbReference type="EMBL" id="JAKNCT010000004">
    <property type="protein sequence ID" value="MCG5030582.1"/>
    <property type="molecule type" value="Genomic_DNA"/>
</dbReference>
<evidence type="ECO:0000256" key="1">
    <source>
        <dbReference type="SAM" id="MobiDB-lite"/>
    </source>
</evidence>
<evidence type="ECO:0000313" key="2">
    <source>
        <dbReference type="EMBL" id="MCG5030582.1"/>
    </source>
</evidence>
<organism evidence="2 3">
    <name type="scientific">Mesosutterella porci</name>
    <dbReference type="NCBI Taxonomy" id="2915351"/>
    <lineage>
        <taxon>Bacteria</taxon>
        <taxon>Pseudomonadati</taxon>
        <taxon>Pseudomonadota</taxon>
        <taxon>Betaproteobacteria</taxon>
        <taxon>Burkholderiales</taxon>
        <taxon>Sutterellaceae</taxon>
        <taxon>Mesosutterella</taxon>
    </lineage>
</organism>
<proteinExistence type="predicted"/>
<gene>
    <name evidence="2" type="ORF">MAF45_03870</name>
</gene>
<dbReference type="Proteomes" id="UP001297600">
    <property type="component" value="Unassembled WGS sequence"/>
</dbReference>
<name>A0ABS9MPP4_9BURK</name>
<accession>A0ABS9MPP4</accession>
<dbReference type="InterPro" id="IPR018691">
    <property type="entry name" value="DUF2188"/>
</dbReference>
<comment type="caution">
    <text evidence="2">The sequence shown here is derived from an EMBL/GenBank/DDBJ whole genome shotgun (WGS) entry which is preliminary data.</text>
</comment>
<feature type="region of interest" description="Disordered" evidence="1">
    <location>
        <begin position="54"/>
        <end position="74"/>
    </location>
</feature>
<protein>
    <submittedName>
        <fullName evidence="2">DUF2188 domain-containing protein</fullName>
    </submittedName>
</protein>
<feature type="compositionally biased region" description="Basic and acidic residues" evidence="1">
    <location>
        <begin position="62"/>
        <end position="74"/>
    </location>
</feature>
<sequence length="74" mass="8212">MTMPNQHVVPRGNRWAVKGEGNSCATALTNTKREAINRARKISRNQGTELVIHNRNGQISQKDSHGHDPFPPKG</sequence>
<reference evidence="2 3" key="1">
    <citation type="submission" date="2022-02" db="EMBL/GenBank/DDBJ databases">
        <title>Mesosutterella porci, a novel member of the family Sutterellaceae from pig feces.</title>
        <authorList>
            <person name="Wylensek D."/>
            <person name="Clavel T."/>
        </authorList>
    </citation>
    <scope>NUCLEOTIDE SEQUENCE [LARGE SCALE GENOMIC DNA]</scope>
    <source>
        <strain evidence="3">oilRF-744-wt-GAM-9</strain>
    </source>
</reference>
<evidence type="ECO:0000313" key="3">
    <source>
        <dbReference type="Proteomes" id="UP001297600"/>
    </source>
</evidence>
<keyword evidence="3" id="KW-1185">Reference proteome</keyword>